<organism evidence="4 6">
    <name type="scientific">Faucicola osloensis</name>
    <name type="common">Moraxella osloensis</name>
    <dbReference type="NCBI Taxonomy" id="34062"/>
    <lineage>
        <taxon>Bacteria</taxon>
        <taxon>Pseudomonadati</taxon>
        <taxon>Pseudomonadota</taxon>
        <taxon>Gammaproteobacteria</taxon>
        <taxon>Moraxellales</taxon>
        <taxon>Moraxellaceae</taxon>
        <taxon>Faucicola</taxon>
    </lineage>
</organism>
<reference evidence="4 6" key="3">
    <citation type="submission" date="2018-06" db="EMBL/GenBank/DDBJ databases">
        <authorList>
            <consortium name="Pathogen Informatics"/>
            <person name="Doyle S."/>
        </authorList>
    </citation>
    <scope>NUCLEOTIDE SEQUENCE [LARGE SCALE GENOMIC DNA]</scope>
    <source>
        <strain evidence="4 6">NCTC10465</strain>
    </source>
</reference>
<dbReference type="EMBL" id="CP024176">
    <property type="protein sequence ID" value="ATQ82703.1"/>
    <property type="molecule type" value="Genomic_DNA"/>
</dbReference>
<evidence type="ECO:0000313" key="6">
    <source>
        <dbReference type="Proteomes" id="UP000255230"/>
    </source>
</evidence>
<evidence type="ECO:0000256" key="1">
    <source>
        <dbReference type="SAM" id="Phobius"/>
    </source>
</evidence>
<evidence type="ECO:0008006" key="7">
    <source>
        <dbReference type="Google" id="ProtNLM"/>
    </source>
</evidence>
<keyword evidence="1" id="KW-0812">Transmembrane</keyword>
<gene>
    <name evidence="3" type="ORF">E6P75_10550</name>
    <name evidence="4" type="ORF">NCTC10465_01854</name>
    <name evidence="2" type="ORF">YHS_01995</name>
</gene>
<dbReference type="AlphaFoldDB" id="A0A0X8K7I5"/>
<feature type="transmembrane region" description="Helical" evidence="1">
    <location>
        <begin position="6"/>
        <end position="29"/>
    </location>
</feature>
<dbReference type="EMBL" id="UGPY01000001">
    <property type="protein sequence ID" value="STY98049.1"/>
    <property type="molecule type" value="Genomic_DNA"/>
</dbReference>
<keyword evidence="6" id="KW-1185">Reference proteome</keyword>
<dbReference type="RefSeq" id="WP_007116099.1">
    <property type="nucleotide sequence ID" value="NZ_CBCRZU010000013.1"/>
</dbReference>
<dbReference type="EMBL" id="SSCJ01000010">
    <property type="protein sequence ID" value="MDI4510639.1"/>
    <property type="molecule type" value="Genomic_DNA"/>
</dbReference>
<sequence>MGVDNSIWTTIIMYMIAAVILGILTYLWLTFRLKKKQRDDAIRNQTMGANQSIDSQRIDNQR</sequence>
<evidence type="ECO:0000313" key="2">
    <source>
        <dbReference type="EMBL" id="ATQ82703.1"/>
    </source>
</evidence>
<proteinExistence type="predicted"/>
<evidence type="ECO:0000313" key="5">
    <source>
        <dbReference type="Proteomes" id="UP000229521"/>
    </source>
</evidence>
<evidence type="ECO:0000313" key="4">
    <source>
        <dbReference type="EMBL" id="STY98049.1"/>
    </source>
</evidence>
<dbReference type="Proteomes" id="UP000255230">
    <property type="component" value="Unassembled WGS sequence"/>
</dbReference>
<protein>
    <recommendedName>
        <fullName evidence="7">Heme exporter protein D</fullName>
    </recommendedName>
</protein>
<evidence type="ECO:0000313" key="3">
    <source>
        <dbReference type="EMBL" id="MDI4510639.1"/>
    </source>
</evidence>
<keyword evidence="1" id="KW-0472">Membrane</keyword>
<dbReference type="KEGG" id="mos:AXE82_08910"/>
<reference evidence="3" key="4">
    <citation type="submission" date="2019-04" db="EMBL/GenBank/DDBJ databases">
        <title>Moraxella osloensis CCUG 73412, isolated from corneal scrapings as causative agent of keratitis.</title>
        <authorList>
            <person name="Connolly G."/>
            <person name="Jaen-Luchoro D."/>
            <person name="Pinyeiro-Iglesias B."/>
            <person name="Curry A."/>
            <person name="Knowles S."/>
            <person name="Moore E.R.B."/>
        </authorList>
    </citation>
    <scope>NUCLEOTIDE SEQUENCE</scope>
    <source>
        <strain evidence="3">CCUG 73412</strain>
    </source>
</reference>
<accession>A0A0X8K7I5</accession>
<reference evidence="2" key="1">
    <citation type="submission" date="2017-11" db="EMBL/GenBank/DDBJ databases">
        <title>Complete Genome Sequence from Moraxella oslensis YHS isolated from human skin.</title>
        <authorList>
            <person name="Lee K."/>
            <person name="Lim J.Y."/>
            <person name="Hwang I."/>
        </authorList>
    </citation>
    <scope>NUCLEOTIDE SEQUENCE</scope>
    <source>
        <strain evidence="2">YHS</strain>
    </source>
</reference>
<dbReference type="GeneID" id="35777936"/>
<reference evidence="5" key="2">
    <citation type="journal article" date="2018" name="Genome Announc.">
        <title>Complete Genome Sequences of Three Moraxella osloensis Strains Isolated from Human Skin.</title>
        <authorList>
            <person name="Lim J.Y."/>
            <person name="Hwang I."/>
            <person name="Ganzorig M."/>
            <person name="Huang S.L."/>
            <person name="Cho G.S."/>
            <person name="Franz C.M.A.P."/>
            <person name="Lee K."/>
        </authorList>
    </citation>
    <scope>NUCLEOTIDE SEQUENCE [LARGE SCALE GENOMIC DNA]</scope>
    <source>
        <strain evidence="5">YHS</strain>
    </source>
</reference>
<name>A0A0X8K7I5_FAUOS</name>
<keyword evidence="1" id="KW-1133">Transmembrane helix</keyword>